<organism evidence="2 3">
    <name type="scientific">Coccidioides posadasii RMSCC 3488</name>
    <dbReference type="NCBI Taxonomy" id="454284"/>
    <lineage>
        <taxon>Eukaryota</taxon>
        <taxon>Fungi</taxon>
        <taxon>Dikarya</taxon>
        <taxon>Ascomycota</taxon>
        <taxon>Pezizomycotina</taxon>
        <taxon>Eurotiomycetes</taxon>
        <taxon>Eurotiomycetidae</taxon>
        <taxon>Onygenales</taxon>
        <taxon>Onygenaceae</taxon>
        <taxon>Coccidioides</taxon>
    </lineage>
</organism>
<name>A0A0J6F9U3_COCPO</name>
<evidence type="ECO:0000313" key="2">
    <source>
        <dbReference type="EMBL" id="KMM66978.1"/>
    </source>
</evidence>
<feature type="region of interest" description="Disordered" evidence="1">
    <location>
        <begin position="76"/>
        <end position="121"/>
    </location>
</feature>
<accession>A0A0J6F9U3</accession>
<reference evidence="3" key="3">
    <citation type="journal article" date="2010" name="Genome Res.">
        <title>Population genomic sequencing of Coccidioides fungi reveals recent hybridization and transposon control.</title>
        <authorList>
            <person name="Neafsey D.E."/>
            <person name="Barker B.M."/>
            <person name="Sharpton T.J."/>
            <person name="Stajich J.E."/>
            <person name="Park D.J."/>
            <person name="Whiston E."/>
            <person name="Hung C.-Y."/>
            <person name="McMahan C."/>
            <person name="White J."/>
            <person name="Sykes S."/>
            <person name="Heiman D."/>
            <person name="Young S."/>
            <person name="Zeng Q."/>
            <person name="Abouelleil A."/>
            <person name="Aftuck L."/>
            <person name="Bessette D."/>
            <person name="Brown A."/>
            <person name="FitzGerald M."/>
            <person name="Lui A."/>
            <person name="Macdonald J.P."/>
            <person name="Priest M."/>
            <person name="Orbach M.J."/>
            <person name="Galgiani J.N."/>
            <person name="Kirkland T.N."/>
            <person name="Cole G.T."/>
            <person name="Birren B.W."/>
            <person name="Henn M.R."/>
            <person name="Taylor J.W."/>
            <person name="Rounsley S.D."/>
        </authorList>
    </citation>
    <scope>NUCLEOTIDE SEQUENCE [LARGE SCALE GENOMIC DNA]</scope>
    <source>
        <strain evidence="3">RMSCC 3488</strain>
    </source>
</reference>
<dbReference type="VEuPathDB" id="FungiDB:CPAG_03314"/>
<reference evidence="2 3" key="1">
    <citation type="submission" date="2007-06" db="EMBL/GenBank/DDBJ databases">
        <title>The Genome Sequence of Coccidioides posadasii RMSCC_3488.</title>
        <authorList>
            <consortium name="Coccidioides Genome Resources Consortium"/>
            <consortium name="The Broad Institute Genome Sequencing Platform"/>
            <person name="Henn M.R."/>
            <person name="Sykes S."/>
            <person name="Young S."/>
            <person name="Jaffe D."/>
            <person name="Berlin A."/>
            <person name="Alvarez P."/>
            <person name="Butler J."/>
            <person name="Gnerre S."/>
            <person name="Grabherr M."/>
            <person name="Mauceli E."/>
            <person name="Brockman W."/>
            <person name="Kodira C."/>
            <person name="Alvarado L."/>
            <person name="Zeng Q."/>
            <person name="Crawford M."/>
            <person name="Antoine C."/>
            <person name="Devon K."/>
            <person name="Galgiani J."/>
            <person name="Orsborn K."/>
            <person name="Lewis M.L."/>
            <person name="Nusbaum C."/>
            <person name="Galagan J."/>
            <person name="Birren B."/>
        </authorList>
    </citation>
    <scope>NUCLEOTIDE SEQUENCE [LARGE SCALE GENOMIC DNA]</scope>
    <source>
        <strain evidence="2 3">RMSCC 3488</strain>
    </source>
</reference>
<sequence length="562" mass="62944">MSDNFDYPPASNDHPPRPQLSQATHARLNLASQLRHLRELIEFHDGDGTQRDRALDTLNREVEESYPATAASRLSDYRLNNRSSGDHAERRDRLRRAMQDASDAVETHLISTGSRRPRAGWEDDLSMMVGARRLADINGLSGIQSAQERLRAASSTIRTLLDDSNATPGPASREHPSERQSSRRRNKRIKLDSDDKREGIRGLSYGHYGQVVPGALEMEILSCDGGAYGLNGRTSWPQNILENDNSVFSAKNERCNIILKHHGQTPFCLRRLVIKAPNSGYDGPAGIREGMVFVTMASDELLSRTARYHIIYSCRPLRPPPRRHSWQTTSQRYLSALRASLQSPQRTVLVHPEQLSSHADNSTDPEDRSQPQTTSRQLSPDRRTEFHVTLEQDDRSDDGSIPDQHSEELTANAEGAYEDMSEYLYPVECSTDSSDDEVSDTSDRLLDEIRRQVRQSMGVDSSSIGLRSRLLPNIIAPPAGPYSGNAEATEPVPPAEEVLSPHARFFIRRDKSSVSIKFDPPVSGRFVLVKMWSPFGNGTVDIQNITAYGYAGPRFFPSLQFR</sequence>
<dbReference type="OrthoDB" id="2351940at2759"/>
<feature type="region of interest" description="Disordered" evidence="1">
    <location>
        <begin position="160"/>
        <end position="193"/>
    </location>
</feature>
<feature type="compositionally biased region" description="Basic and acidic residues" evidence="1">
    <location>
        <begin position="172"/>
        <end position="181"/>
    </location>
</feature>
<protein>
    <submittedName>
        <fullName evidence="2">Uncharacterized protein</fullName>
    </submittedName>
</protein>
<dbReference type="EMBL" id="DS268110">
    <property type="protein sequence ID" value="KMM66978.1"/>
    <property type="molecule type" value="Genomic_DNA"/>
</dbReference>
<dbReference type="AlphaFoldDB" id="A0A0J6F9U3"/>
<gene>
    <name evidence="2" type="ORF">CPAG_03314</name>
</gene>
<feature type="region of interest" description="Disordered" evidence="1">
    <location>
        <begin position="1"/>
        <end position="20"/>
    </location>
</feature>
<evidence type="ECO:0000313" key="3">
    <source>
        <dbReference type="Proteomes" id="UP000054567"/>
    </source>
</evidence>
<feature type="compositionally biased region" description="Basic and acidic residues" evidence="1">
    <location>
        <begin position="84"/>
        <end position="98"/>
    </location>
</feature>
<reference evidence="3" key="2">
    <citation type="journal article" date="2009" name="Genome Res.">
        <title>Comparative genomic analyses of the human fungal pathogens Coccidioides and their relatives.</title>
        <authorList>
            <person name="Sharpton T.J."/>
            <person name="Stajich J.E."/>
            <person name="Rounsley S.D."/>
            <person name="Gardner M.J."/>
            <person name="Wortman J.R."/>
            <person name="Jordar V.S."/>
            <person name="Maiti R."/>
            <person name="Kodira C.D."/>
            <person name="Neafsey D.E."/>
            <person name="Zeng Q."/>
            <person name="Hung C.-Y."/>
            <person name="McMahan C."/>
            <person name="Muszewska A."/>
            <person name="Grynberg M."/>
            <person name="Mandel M.A."/>
            <person name="Kellner E.M."/>
            <person name="Barker B.M."/>
            <person name="Galgiani J.N."/>
            <person name="Orbach M.J."/>
            <person name="Kirkland T.N."/>
            <person name="Cole G.T."/>
            <person name="Henn M.R."/>
            <person name="Birren B.W."/>
            <person name="Taylor J.W."/>
        </authorList>
    </citation>
    <scope>NUCLEOTIDE SEQUENCE [LARGE SCALE GENOMIC DNA]</scope>
    <source>
        <strain evidence="3">RMSCC 3488</strain>
    </source>
</reference>
<dbReference type="Proteomes" id="UP000054567">
    <property type="component" value="Unassembled WGS sequence"/>
</dbReference>
<evidence type="ECO:0000256" key="1">
    <source>
        <dbReference type="SAM" id="MobiDB-lite"/>
    </source>
</evidence>
<feature type="region of interest" description="Disordered" evidence="1">
    <location>
        <begin position="344"/>
        <end position="384"/>
    </location>
</feature>
<proteinExistence type="predicted"/>